<dbReference type="AlphaFoldDB" id="A0A1Z3U522"/>
<dbReference type="RefSeq" id="WP_088582201.1">
    <property type="nucleotide sequence ID" value="NZ_CP022048.2"/>
</dbReference>
<organism evidence="1 2">
    <name type="scientific">Brevundimonas vesicularis</name>
    <name type="common">Pseudomonas vesicularis</name>
    <dbReference type="NCBI Taxonomy" id="41276"/>
    <lineage>
        <taxon>Bacteria</taxon>
        <taxon>Pseudomonadati</taxon>
        <taxon>Pseudomonadota</taxon>
        <taxon>Alphaproteobacteria</taxon>
        <taxon>Caulobacterales</taxon>
        <taxon>Caulobacteraceae</taxon>
        <taxon>Brevundimonas</taxon>
    </lineage>
</organism>
<reference evidence="2" key="1">
    <citation type="submission" date="2017-06" db="EMBL/GenBank/DDBJ databases">
        <title>FDA dAtabase for Regulatory Grade micrObial Sequences (FDA-ARGOS): Supporting development and validation of Infectious Disease Dx tests.</title>
        <authorList>
            <person name="Minogue T."/>
            <person name="Wolcott M."/>
            <person name="Wasieloski L."/>
            <person name="Aguilar W."/>
            <person name="Moore D."/>
            <person name="Tallon L."/>
            <person name="Sadzewicz L."/>
            <person name="Sengamalay N."/>
            <person name="Ott S."/>
            <person name="Godinez A."/>
            <person name="Nagaraj S."/>
            <person name="Nadendla S."/>
            <person name="Geyer C."/>
            <person name="Sichtig H."/>
        </authorList>
    </citation>
    <scope>NUCLEOTIDE SEQUENCE [LARGE SCALE GENOMIC DNA]</scope>
    <source>
        <strain evidence="2">FDAARGOS_289</strain>
    </source>
</reference>
<protein>
    <submittedName>
        <fullName evidence="1">Uncharacterized protein</fullName>
    </submittedName>
</protein>
<proteinExistence type="predicted"/>
<evidence type="ECO:0000313" key="1">
    <source>
        <dbReference type="EMBL" id="ASE38389.1"/>
    </source>
</evidence>
<sequence>MRMTVLSVTVAVQHGETVKSVEIAGAFDPVMNADHARSVGAAIGVMVSDNLERRIRFGEDLARAA</sequence>
<dbReference type="Proteomes" id="UP000197050">
    <property type="component" value="Chromosome"/>
</dbReference>
<dbReference type="KEGG" id="bvc:CEP68_02095"/>
<name>A0A1Z3U522_BREVE</name>
<dbReference type="GeneID" id="34016244"/>
<evidence type="ECO:0000313" key="2">
    <source>
        <dbReference type="Proteomes" id="UP000197050"/>
    </source>
</evidence>
<gene>
    <name evidence="1" type="ORF">CEP68_02095</name>
</gene>
<accession>A0A1Z3U522</accession>
<dbReference type="EMBL" id="CP022048">
    <property type="protein sequence ID" value="ASE38389.1"/>
    <property type="molecule type" value="Genomic_DNA"/>
</dbReference>